<dbReference type="Proteomes" id="UP001489509">
    <property type="component" value="Unassembled WGS sequence"/>
</dbReference>
<dbReference type="SUPFAM" id="SSF82549">
    <property type="entry name" value="DAK1/DegV-like"/>
    <property type="match status" value="1"/>
</dbReference>
<sequence length="297" mass="33267">MENQTIAFLTDSACDIPEDLARRYSITVMSIPINVEGKEYLERVDFTNQEFYDILENCKSIPSTSHVPSVAFVEEYKKAMENKVTDLIHVTINSKGSNMYHAALLAREQFYEECPQAKEQLRVHVLDSRTYTIAYGCGIVEAAKLAEEGKDAEMVLAFLENWFSSIEIYFSVYSLDFVKKSGRVSVAAAFVGELLGLRPIIRMLDGDPVIIDKVRGDKAILSRLLRAAKESMEKSGLEKPEYYIIHGSPVKEARELENLLEQEFGYPSSGSYEAGAAISINSGPRVIGVILKGKDRR</sequence>
<gene>
    <name evidence="2" type="ORF">WMO26_05890</name>
</gene>
<comment type="caution">
    <text evidence="2">The sequence shown here is derived from an EMBL/GenBank/DDBJ whole genome shotgun (WGS) entry which is preliminary data.</text>
</comment>
<dbReference type="InterPro" id="IPR003797">
    <property type="entry name" value="DegV"/>
</dbReference>
<organism evidence="2 3">
    <name type="scientific">Solibaculum intestinale</name>
    <dbReference type="NCBI Taxonomy" id="3133165"/>
    <lineage>
        <taxon>Bacteria</taxon>
        <taxon>Bacillati</taxon>
        <taxon>Bacillota</taxon>
        <taxon>Clostridia</taxon>
        <taxon>Eubacteriales</taxon>
        <taxon>Oscillospiraceae</taxon>
        <taxon>Solibaculum</taxon>
    </lineage>
</organism>
<evidence type="ECO:0000256" key="1">
    <source>
        <dbReference type="ARBA" id="ARBA00023121"/>
    </source>
</evidence>
<dbReference type="EMBL" id="JBBMFD010000007">
    <property type="protein sequence ID" value="MEQ2440358.1"/>
    <property type="molecule type" value="Genomic_DNA"/>
</dbReference>
<dbReference type="Pfam" id="PF02645">
    <property type="entry name" value="DegV"/>
    <property type="match status" value="1"/>
</dbReference>
<dbReference type="Gene3D" id="3.40.50.10170">
    <property type="match status" value="1"/>
</dbReference>
<dbReference type="NCBIfam" id="TIGR00762">
    <property type="entry name" value="DegV"/>
    <property type="match status" value="1"/>
</dbReference>
<dbReference type="PROSITE" id="PS51482">
    <property type="entry name" value="DEGV"/>
    <property type="match status" value="1"/>
</dbReference>
<dbReference type="PANTHER" id="PTHR33434">
    <property type="entry name" value="DEGV DOMAIN-CONTAINING PROTEIN DR_1986-RELATED"/>
    <property type="match status" value="1"/>
</dbReference>
<keyword evidence="3" id="KW-1185">Reference proteome</keyword>
<evidence type="ECO:0000313" key="2">
    <source>
        <dbReference type="EMBL" id="MEQ2440358.1"/>
    </source>
</evidence>
<reference evidence="2 3" key="1">
    <citation type="submission" date="2024-03" db="EMBL/GenBank/DDBJ databases">
        <title>Human intestinal bacterial collection.</title>
        <authorList>
            <person name="Pauvert C."/>
            <person name="Hitch T.C.A."/>
            <person name="Clavel T."/>
        </authorList>
    </citation>
    <scope>NUCLEOTIDE SEQUENCE [LARGE SCALE GENOMIC DNA]</scope>
    <source>
        <strain evidence="2 3">CLA-JM-H44</strain>
    </source>
</reference>
<protein>
    <submittedName>
        <fullName evidence="2">DegV family protein</fullName>
    </submittedName>
</protein>
<dbReference type="InterPro" id="IPR043168">
    <property type="entry name" value="DegV_C"/>
</dbReference>
<accession>A0ABV1DZ75</accession>
<dbReference type="PANTHER" id="PTHR33434:SF2">
    <property type="entry name" value="FATTY ACID-BINDING PROTEIN TM_1468"/>
    <property type="match status" value="1"/>
</dbReference>
<dbReference type="InterPro" id="IPR050270">
    <property type="entry name" value="DegV_domain_contain"/>
</dbReference>
<dbReference type="RefSeq" id="WP_349218868.1">
    <property type="nucleotide sequence ID" value="NZ_JBBMFD010000007.1"/>
</dbReference>
<dbReference type="Gene3D" id="3.30.1180.10">
    <property type="match status" value="1"/>
</dbReference>
<evidence type="ECO:0000313" key="3">
    <source>
        <dbReference type="Proteomes" id="UP001489509"/>
    </source>
</evidence>
<keyword evidence="1" id="KW-0446">Lipid-binding</keyword>
<proteinExistence type="predicted"/>
<name>A0ABV1DZ75_9FIRM</name>